<accession>A0A853CRJ5</accession>
<name>A0A853CRJ5_9MICO</name>
<dbReference type="AlphaFoldDB" id="A0A853CRJ5"/>
<evidence type="ECO:0000313" key="1">
    <source>
        <dbReference type="EMBL" id="NYJ23556.1"/>
    </source>
</evidence>
<dbReference type="InterPro" id="IPR023902">
    <property type="entry name" value="Sporulation_SdpA"/>
</dbReference>
<dbReference type="Pfam" id="PF17418">
    <property type="entry name" value="SdpA"/>
    <property type="match status" value="1"/>
</dbReference>
<dbReference type="NCBIfam" id="TIGR04034">
    <property type="entry name" value="export_SdpA"/>
    <property type="match status" value="1"/>
</dbReference>
<evidence type="ECO:0000313" key="2">
    <source>
        <dbReference type="Proteomes" id="UP000578352"/>
    </source>
</evidence>
<protein>
    <submittedName>
        <fullName evidence="1">Antimicrobial peptide system SdpA family protein</fullName>
    </submittedName>
</protein>
<sequence>MSILGNKFPSNVFTPAGPDGATRTMSMVFLQGWGFFTRDAREDRVSVAIMQHGASTWEILDQDSIVQPKYMFGLSRLSRAESVDINVLYSAIDEDAEWVECPAPQDLTGCIEPLVPITRVALSPARPEPLCASSVALVRQTPIPYGYRELTRTKQTRVLALTVDCDV</sequence>
<organism evidence="1 2">
    <name type="scientific">Leifsonia shinshuensis</name>
    <dbReference type="NCBI Taxonomy" id="150026"/>
    <lineage>
        <taxon>Bacteria</taxon>
        <taxon>Bacillati</taxon>
        <taxon>Actinomycetota</taxon>
        <taxon>Actinomycetes</taxon>
        <taxon>Micrococcales</taxon>
        <taxon>Microbacteriaceae</taxon>
        <taxon>Leifsonia</taxon>
    </lineage>
</organism>
<dbReference type="EMBL" id="JACCFL010000001">
    <property type="protein sequence ID" value="NYJ23556.1"/>
    <property type="molecule type" value="Genomic_DNA"/>
</dbReference>
<reference evidence="1 2" key="1">
    <citation type="submission" date="2020-07" db="EMBL/GenBank/DDBJ databases">
        <title>Sequencing the genomes of 1000 actinobacteria strains.</title>
        <authorList>
            <person name="Klenk H.-P."/>
        </authorList>
    </citation>
    <scope>NUCLEOTIDE SEQUENCE [LARGE SCALE GENOMIC DNA]</scope>
    <source>
        <strain evidence="1 2">DSM 15165</strain>
    </source>
</reference>
<proteinExistence type="predicted"/>
<comment type="caution">
    <text evidence="1">The sequence shown here is derived from an EMBL/GenBank/DDBJ whole genome shotgun (WGS) entry which is preliminary data.</text>
</comment>
<gene>
    <name evidence="1" type="ORF">HNR13_001843</name>
</gene>
<dbReference type="RefSeq" id="WP_179605468.1">
    <property type="nucleotide sequence ID" value="NZ_BAABEH010000001.1"/>
</dbReference>
<dbReference type="Proteomes" id="UP000578352">
    <property type="component" value="Unassembled WGS sequence"/>
</dbReference>